<accession>X1R3V6</accession>
<gene>
    <name evidence="1" type="ORF">S06H3_66928</name>
</gene>
<feature type="non-terminal residue" evidence="1">
    <location>
        <position position="1"/>
    </location>
</feature>
<comment type="caution">
    <text evidence="1">The sequence shown here is derived from an EMBL/GenBank/DDBJ whole genome shotgun (WGS) entry which is preliminary data.</text>
</comment>
<protein>
    <submittedName>
        <fullName evidence="1">Uncharacterized protein</fullName>
    </submittedName>
</protein>
<dbReference type="AlphaFoldDB" id="X1R3V6"/>
<dbReference type="EMBL" id="BARV01045945">
    <property type="protein sequence ID" value="GAI61761.1"/>
    <property type="molecule type" value="Genomic_DNA"/>
</dbReference>
<sequence>PILSQGDLNSLALSIFLGLSKTSGDSHPLGFVLMDDPSHGN</sequence>
<name>X1R3V6_9ZZZZ</name>
<evidence type="ECO:0000313" key="1">
    <source>
        <dbReference type="EMBL" id="GAI61761.1"/>
    </source>
</evidence>
<proteinExistence type="predicted"/>
<reference evidence="1" key="1">
    <citation type="journal article" date="2014" name="Front. Microbiol.">
        <title>High frequency of phylogenetically diverse reductive dehalogenase-homologous genes in deep subseafloor sedimentary metagenomes.</title>
        <authorList>
            <person name="Kawai M."/>
            <person name="Futagami T."/>
            <person name="Toyoda A."/>
            <person name="Takaki Y."/>
            <person name="Nishi S."/>
            <person name="Hori S."/>
            <person name="Arai W."/>
            <person name="Tsubouchi T."/>
            <person name="Morono Y."/>
            <person name="Uchiyama I."/>
            <person name="Ito T."/>
            <person name="Fujiyama A."/>
            <person name="Inagaki F."/>
            <person name="Takami H."/>
        </authorList>
    </citation>
    <scope>NUCLEOTIDE SEQUENCE</scope>
    <source>
        <strain evidence="1">Expedition CK06-06</strain>
    </source>
</reference>
<feature type="non-terminal residue" evidence="1">
    <location>
        <position position="41"/>
    </location>
</feature>
<organism evidence="1">
    <name type="scientific">marine sediment metagenome</name>
    <dbReference type="NCBI Taxonomy" id="412755"/>
    <lineage>
        <taxon>unclassified sequences</taxon>
        <taxon>metagenomes</taxon>
        <taxon>ecological metagenomes</taxon>
    </lineage>
</organism>